<organism evidence="1">
    <name type="scientific">Paraprevotella clara</name>
    <dbReference type="NCBI Taxonomy" id="454154"/>
    <lineage>
        <taxon>Bacteria</taxon>
        <taxon>Pseudomonadati</taxon>
        <taxon>Bacteroidota</taxon>
        <taxon>Bacteroidia</taxon>
        <taxon>Bacteroidales</taxon>
        <taxon>Prevotellaceae</taxon>
        <taxon>Paraprevotella</taxon>
    </lineage>
</organism>
<reference evidence="1" key="1">
    <citation type="submission" date="2019-11" db="EMBL/GenBank/DDBJ databases">
        <authorList>
            <person name="Feng L."/>
        </authorList>
    </citation>
    <scope>NUCLEOTIDE SEQUENCE</scope>
    <source>
        <strain evidence="1">PclaraLFYP37</strain>
    </source>
</reference>
<accession>A0A6N3AH58</accession>
<dbReference type="RefSeq" id="WP_412442270.1">
    <property type="nucleotide sequence ID" value="NZ_CACRUT010000008.1"/>
</dbReference>
<evidence type="ECO:0008006" key="2">
    <source>
        <dbReference type="Google" id="ProtNLM"/>
    </source>
</evidence>
<gene>
    <name evidence="1" type="ORF">PCLFYP37_01387</name>
</gene>
<proteinExistence type="predicted"/>
<dbReference type="PROSITE" id="PS51257">
    <property type="entry name" value="PROKAR_LIPOPROTEIN"/>
    <property type="match status" value="1"/>
</dbReference>
<name>A0A6N3AH58_9BACT</name>
<sequence length="190" mass="22583">MRWFKYCKFLMVCCLIAVFSGCEEDDDYRGYMLSGRWFGNLGMMVDGQPAIGSDLEFIPQDYGGYTQGYGYETDYYYGWRGRVEIVEHYFTWTVRDGIIYLRFDNPELDCNIRDYSLSPDYFEGYMDGVYSSTWFTLRNYERYWNDYGYWSAGYSYRNGADVRSDSVQVYKKIPKCVRTVNVDSFMQVSK</sequence>
<protein>
    <recommendedName>
        <fullName evidence="2">Lipoprotein</fullName>
    </recommendedName>
</protein>
<evidence type="ECO:0000313" key="1">
    <source>
        <dbReference type="EMBL" id="VYT88880.1"/>
    </source>
</evidence>
<dbReference type="AlphaFoldDB" id="A0A6N3AH58"/>
<dbReference type="EMBL" id="CACRUT010000008">
    <property type="protein sequence ID" value="VYT88880.1"/>
    <property type="molecule type" value="Genomic_DNA"/>
</dbReference>